<reference evidence="9 10" key="1">
    <citation type="submission" date="2020-08" db="EMBL/GenBank/DDBJ databases">
        <title>Genomic Encyclopedia of Type Strains, Phase IV (KMG-IV): sequencing the most valuable type-strain genomes for metagenomic binning, comparative biology and taxonomic classification.</title>
        <authorList>
            <person name="Goeker M."/>
        </authorList>
    </citation>
    <scope>NUCLEOTIDE SEQUENCE [LARGE SCALE GENOMIC DNA]</scope>
    <source>
        <strain evidence="9 10">DSM 7465</strain>
    </source>
</reference>
<evidence type="ECO:0000256" key="3">
    <source>
        <dbReference type="ARBA" id="ARBA00023110"/>
    </source>
</evidence>
<dbReference type="PANTHER" id="PTHR43811:SF19">
    <property type="entry name" value="39 KDA FK506-BINDING NUCLEAR PROTEIN"/>
    <property type="match status" value="1"/>
</dbReference>
<comment type="similarity">
    <text evidence="2 6">Belongs to the FKBP-type PPIase family.</text>
</comment>
<dbReference type="Proteomes" id="UP000575068">
    <property type="component" value="Unassembled WGS sequence"/>
</dbReference>
<keyword evidence="7" id="KW-0472">Membrane</keyword>
<keyword evidence="7" id="KW-1133">Transmembrane helix</keyword>
<evidence type="ECO:0000313" key="9">
    <source>
        <dbReference type="EMBL" id="MBB4640483.1"/>
    </source>
</evidence>
<evidence type="ECO:0000256" key="2">
    <source>
        <dbReference type="ARBA" id="ARBA00006577"/>
    </source>
</evidence>
<dbReference type="RefSeq" id="WP_184474312.1">
    <property type="nucleotide sequence ID" value="NZ_JACHOV010000002.1"/>
</dbReference>
<evidence type="ECO:0000313" key="10">
    <source>
        <dbReference type="Proteomes" id="UP000575068"/>
    </source>
</evidence>
<name>A0A840HRH9_9SPHN</name>
<dbReference type="InterPro" id="IPR000774">
    <property type="entry name" value="PPIase_FKBP_N"/>
</dbReference>
<dbReference type="EMBL" id="JACHOV010000002">
    <property type="protein sequence ID" value="MBB4640483.1"/>
    <property type="molecule type" value="Genomic_DNA"/>
</dbReference>
<keyword evidence="3 5" id="KW-0697">Rotamase</keyword>
<sequence>MSEITAVPLRPIAKGSLVKLWLGVAIAALAGAGLAYAGTQGVIGKSSAGFLAKNADEDGVVTTTSGLQYKVLEAGQGERPTTDDVALINYTGMLTDGKIFDQNQRAPLPIDGVVPGFSEGLQLMQRGGKYRLWIPPELGYGSNVPEGGPIPKDSVLVFDVELLDYVSKAQLMQMQQQMQQGHAPAGQ</sequence>
<dbReference type="SUPFAM" id="SSF54534">
    <property type="entry name" value="FKBP-like"/>
    <property type="match status" value="1"/>
</dbReference>
<dbReference type="GO" id="GO:0006457">
    <property type="term" value="P:protein folding"/>
    <property type="evidence" value="ECO:0007669"/>
    <property type="project" value="InterPro"/>
</dbReference>
<dbReference type="InterPro" id="IPR001179">
    <property type="entry name" value="PPIase_FKBP_dom"/>
</dbReference>
<dbReference type="GO" id="GO:0003755">
    <property type="term" value="F:peptidyl-prolyl cis-trans isomerase activity"/>
    <property type="evidence" value="ECO:0007669"/>
    <property type="project" value="UniProtKB-UniRule"/>
</dbReference>
<comment type="catalytic activity">
    <reaction evidence="1 5 6">
        <text>[protein]-peptidylproline (omega=180) = [protein]-peptidylproline (omega=0)</text>
        <dbReference type="Rhea" id="RHEA:16237"/>
        <dbReference type="Rhea" id="RHEA-COMP:10747"/>
        <dbReference type="Rhea" id="RHEA-COMP:10748"/>
        <dbReference type="ChEBI" id="CHEBI:83833"/>
        <dbReference type="ChEBI" id="CHEBI:83834"/>
        <dbReference type="EC" id="5.2.1.8"/>
    </reaction>
</comment>
<dbReference type="Gene3D" id="3.10.50.40">
    <property type="match status" value="1"/>
</dbReference>
<evidence type="ECO:0000256" key="7">
    <source>
        <dbReference type="SAM" id="Phobius"/>
    </source>
</evidence>
<dbReference type="EC" id="5.2.1.8" evidence="6"/>
<evidence type="ECO:0000256" key="4">
    <source>
        <dbReference type="ARBA" id="ARBA00023235"/>
    </source>
</evidence>
<feature type="domain" description="PPIase FKBP-type" evidence="8">
    <location>
        <begin position="83"/>
        <end position="166"/>
    </location>
</feature>
<accession>A0A840HRH9</accession>
<dbReference type="AlphaFoldDB" id="A0A840HRH9"/>
<comment type="caution">
    <text evidence="9">The sequence shown here is derived from an EMBL/GenBank/DDBJ whole genome shotgun (WGS) entry which is preliminary data.</text>
</comment>
<evidence type="ECO:0000259" key="8">
    <source>
        <dbReference type="PROSITE" id="PS50059"/>
    </source>
</evidence>
<keyword evidence="10" id="KW-1185">Reference proteome</keyword>
<protein>
    <recommendedName>
        <fullName evidence="6">Peptidyl-prolyl cis-trans isomerase</fullName>
        <ecNumber evidence="6">5.2.1.8</ecNumber>
    </recommendedName>
</protein>
<keyword evidence="4 5" id="KW-0413">Isomerase</keyword>
<dbReference type="Pfam" id="PF00254">
    <property type="entry name" value="FKBP_C"/>
    <property type="match status" value="1"/>
</dbReference>
<dbReference type="PANTHER" id="PTHR43811">
    <property type="entry name" value="FKBP-TYPE PEPTIDYL-PROLYL CIS-TRANS ISOMERASE FKPA"/>
    <property type="match status" value="1"/>
</dbReference>
<evidence type="ECO:0000256" key="1">
    <source>
        <dbReference type="ARBA" id="ARBA00000971"/>
    </source>
</evidence>
<dbReference type="Pfam" id="PF01346">
    <property type="entry name" value="FKBP_N"/>
    <property type="match status" value="1"/>
</dbReference>
<proteinExistence type="inferred from homology"/>
<dbReference type="PROSITE" id="PS50059">
    <property type="entry name" value="FKBP_PPIASE"/>
    <property type="match status" value="1"/>
</dbReference>
<organism evidence="9 10">
    <name type="scientific">Rhizorhapis suberifaciens</name>
    <name type="common">corky root of lettuce</name>
    <dbReference type="NCBI Taxonomy" id="13656"/>
    <lineage>
        <taxon>Bacteria</taxon>
        <taxon>Pseudomonadati</taxon>
        <taxon>Pseudomonadota</taxon>
        <taxon>Alphaproteobacteria</taxon>
        <taxon>Sphingomonadales</taxon>
        <taxon>Sphingomonadaceae</taxon>
        <taxon>Rhizorhapis</taxon>
    </lineage>
</organism>
<dbReference type="InterPro" id="IPR046357">
    <property type="entry name" value="PPIase_dom_sf"/>
</dbReference>
<evidence type="ECO:0000256" key="6">
    <source>
        <dbReference type="RuleBase" id="RU003915"/>
    </source>
</evidence>
<gene>
    <name evidence="9" type="ORF">HNQ99_000771</name>
</gene>
<evidence type="ECO:0000256" key="5">
    <source>
        <dbReference type="PROSITE-ProRule" id="PRU00277"/>
    </source>
</evidence>
<keyword evidence="7" id="KW-0812">Transmembrane</keyword>
<feature type="transmembrane region" description="Helical" evidence="7">
    <location>
        <begin position="20"/>
        <end position="37"/>
    </location>
</feature>